<dbReference type="Proteomes" id="UP001295740">
    <property type="component" value="Unassembled WGS sequence"/>
</dbReference>
<dbReference type="SUPFAM" id="SSF51430">
    <property type="entry name" value="NAD(P)-linked oxidoreductase"/>
    <property type="match status" value="1"/>
</dbReference>
<sequence>MAPKILVGSGTWGHNLDIDQVQYQIANLDKLDCQEIDPVALYPFTNPGLAEKFIGEIGRDGLLVDSKVMWFDGGNKTLTIEAIATPLRESLERLKAHKVNVFYALGPDHVTPLQEQAAGFNAVFRQGKCAKTGVSNFPPDLFKEYLGICEEQGYVKPSVYQGQYNLLCRTYETTLFPLLRKHNVAFIAYSPLAGGMLTGKVTFADNPDALKGTRFEVSKDNAMGMAGRHWYDKPSFHDAIRKLAALCDAHDIDMTDASMRWLLNHSMLTRSEGTASLLDLGTNNSSRHMLQLFM</sequence>
<organism evidence="3 4">
    <name type="scientific">Anthostomella pinea</name>
    <dbReference type="NCBI Taxonomy" id="933095"/>
    <lineage>
        <taxon>Eukaryota</taxon>
        <taxon>Fungi</taxon>
        <taxon>Dikarya</taxon>
        <taxon>Ascomycota</taxon>
        <taxon>Pezizomycotina</taxon>
        <taxon>Sordariomycetes</taxon>
        <taxon>Xylariomycetidae</taxon>
        <taxon>Xylariales</taxon>
        <taxon>Xylariaceae</taxon>
        <taxon>Anthostomella</taxon>
    </lineage>
</organism>
<name>A0AAI8YN46_9PEZI</name>
<dbReference type="Gene3D" id="3.20.20.100">
    <property type="entry name" value="NADP-dependent oxidoreductase domain"/>
    <property type="match status" value="1"/>
</dbReference>
<dbReference type="AlphaFoldDB" id="A0AAI8YN46"/>
<dbReference type="PANTHER" id="PTHR43364:SF4">
    <property type="entry name" value="NAD(P)-LINKED OXIDOREDUCTASE SUPERFAMILY PROTEIN"/>
    <property type="match status" value="1"/>
</dbReference>
<reference evidence="3" key="1">
    <citation type="submission" date="2023-10" db="EMBL/GenBank/DDBJ databases">
        <authorList>
            <person name="Hackl T."/>
        </authorList>
    </citation>
    <scope>NUCLEOTIDE SEQUENCE</scope>
</reference>
<evidence type="ECO:0000313" key="3">
    <source>
        <dbReference type="EMBL" id="CAJ2510878.1"/>
    </source>
</evidence>
<keyword evidence="1" id="KW-0560">Oxidoreductase</keyword>
<evidence type="ECO:0000259" key="2">
    <source>
        <dbReference type="Pfam" id="PF00248"/>
    </source>
</evidence>
<dbReference type="InterPro" id="IPR050523">
    <property type="entry name" value="AKR_Detox_Biosynth"/>
</dbReference>
<dbReference type="InterPro" id="IPR023210">
    <property type="entry name" value="NADP_OxRdtase_dom"/>
</dbReference>
<dbReference type="GO" id="GO:0016491">
    <property type="term" value="F:oxidoreductase activity"/>
    <property type="evidence" value="ECO:0007669"/>
    <property type="project" value="UniProtKB-KW"/>
</dbReference>
<dbReference type="Pfam" id="PF00248">
    <property type="entry name" value="Aldo_ket_red"/>
    <property type="match status" value="1"/>
</dbReference>
<dbReference type="PANTHER" id="PTHR43364">
    <property type="entry name" value="NADH-SPECIFIC METHYLGLYOXAL REDUCTASE-RELATED"/>
    <property type="match status" value="1"/>
</dbReference>
<protein>
    <submittedName>
        <fullName evidence="3">Uu.00g065030.m01.CDS01</fullName>
    </submittedName>
</protein>
<proteinExistence type="predicted"/>
<dbReference type="EMBL" id="CAUWAG010000018">
    <property type="protein sequence ID" value="CAJ2510878.1"/>
    <property type="molecule type" value="Genomic_DNA"/>
</dbReference>
<evidence type="ECO:0000256" key="1">
    <source>
        <dbReference type="ARBA" id="ARBA00023002"/>
    </source>
</evidence>
<accession>A0AAI8YN46</accession>
<feature type="domain" description="NADP-dependent oxidoreductase" evidence="2">
    <location>
        <begin position="30"/>
        <end position="267"/>
    </location>
</feature>
<gene>
    <name evidence="3" type="ORF">KHLLAP_LOCUS11346</name>
</gene>
<dbReference type="InterPro" id="IPR036812">
    <property type="entry name" value="NAD(P)_OxRdtase_dom_sf"/>
</dbReference>
<evidence type="ECO:0000313" key="4">
    <source>
        <dbReference type="Proteomes" id="UP001295740"/>
    </source>
</evidence>
<keyword evidence="4" id="KW-1185">Reference proteome</keyword>
<comment type="caution">
    <text evidence="3">The sequence shown here is derived from an EMBL/GenBank/DDBJ whole genome shotgun (WGS) entry which is preliminary data.</text>
</comment>